<accession>A0A8B7Z535</accession>
<dbReference type="InterPro" id="IPR046815">
    <property type="entry name" value="P2RX7_C"/>
</dbReference>
<dbReference type="KEGG" id="aplc:110983474"/>
<dbReference type="OMA" id="SEECICC"/>
<evidence type="ECO:0000256" key="1">
    <source>
        <dbReference type="SAM" id="MobiDB-lite"/>
    </source>
</evidence>
<dbReference type="Proteomes" id="UP000694845">
    <property type="component" value="Unplaced"/>
</dbReference>
<dbReference type="PANTHER" id="PTHR36981">
    <property type="entry name" value="ZGC:195170"/>
    <property type="match status" value="1"/>
</dbReference>
<dbReference type="AlphaFoldDB" id="A0A8B7Z535"/>
<feature type="region of interest" description="Disordered" evidence="1">
    <location>
        <begin position="42"/>
        <end position="73"/>
    </location>
</feature>
<evidence type="ECO:0000259" key="2">
    <source>
        <dbReference type="Pfam" id="PF20478"/>
    </source>
</evidence>
<proteinExistence type="predicted"/>
<dbReference type="GeneID" id="110983474"/>
<gene>
    <name evidence="4" type="primary">LOC110983474</name>
</gene>
<reference evidence="4" key="1">
    <citation type="submission" date="2025-08" db="UniProtKB">
        <authorList>
            <consortium name="RefSeq"/>
        </authorList>
    </citation>
    <scope>IDENTIFICATION</scope>
</reference>
<keyword evidence="3" id="KW-1185">Reference proteome</keyword>
<organism evidence="3 4">
    <name type="scientific">Acanthaster planci</name>
    <name type="common">Crown-of-thorns starfish</name>
    <dbReference type="NCBI Taxonomy" id="133434"/>
    <lineage>
        <taxon>Eukaryota</taxon>
        <taxon>Metazoa</taxon>
        <taxon>Echinodermata</taxon>
        <taxon>Eleutherozoa</taxon>
        <taxon>Asterozoa</taxon>
        <taxon>Asteroidea</taxon>
        <taxon>Valvatacea</taxon>
        <taxon>Valvatida</taxon>
        <taxon>Acanthasteridae</taxon>
        <taxon>Acanthaster</taxon>
    </lineage>
</organism>
<evidence type="ECO:0000313" key="3">
    <source>
        <dbReference type="Proteomes" id="UP000694845"/>
    </source>
</evidence>
<feature type="domain" description="P2X purinoreceptor 7 intracellular" evidence="2">
    <location>
        <begin position="99"/>
        <end position="233"/>
    </location>
</feature>
<dbReference type="RefSeq" id="XP_022098451.1">
    <property type="nucleotide sequence ID" value="XM_022242759.1"/>
</dbReference>
<feature type="compositionally biased region" description="Low complexity" evidence="1">
    <location>
        <begin position="42"/>
        <end position="52"/>
    </location>
</feature>
<sequence>MTSSAEHSMQSTEAHMELCTRSYTYTYTRSFVYSAFNENMAERSSSSESSSDSEVDRDFSYESYSDDNRDEAGQIMPYMYEPEVESDDDDGEHEIAGVDYDNEGRLNNINWCSCGECQIMPAVRESVCCKEINQVVQKMDNIEVDLNCITEHPGFYSVCLDQWVLETAYFQYRQQYGQGRHNATENQKNRHTAYRQMARWCWGFLGQNVRVPLPSCAVHKIREKYPSNEYRGFQEI</sequence>
<dbReference type="OrthoDB" id="5955457at2759"/>
<dbReference type="PANTHER" id="PTHR36981:SF1">
    <property type="entry name" value="P2X PURINORECEPTOR 7 INTRACELLULAR DOMAIN-CONTAINING PROTEIN"/>
    <property type="match status" value="1"/>
</dbReference>
<evidence type="ECO:0000313" key="4">
    <source>
        <dbReference type="RefSeq" id="XP_022098451.1"/>
    </source>
</evidence>
<feature type="compositionally biased region" description="Basic and acidic residues" evidence="1">
    <location>
        <begin position="54"/>
        <end position="72"/>
    </location>
</feature>
<name>A0A8B7Z535_ACAPL</name>
<protein>
    <submittedName>
        <fullName evidence="4">Uncharacterized protein LOC110983474</fullName>
    </submittedName>
</protein>
<dbReference type="Pfam" id="PF20478">
    <property type="entry name" value="P2RX7_C"/>
    <property type="match status" value="1"/>
</dbReference>